<evidence type="ECO:0000313" key="2">
    <source>
        <dbReference type="EMBL" id="TNN25235.1"/>
    </source>
</evidence>
<keyword evidence="3" id="KW-1185">Reference proteome</keyword>
<dbReference type="Proteomes" id="UP000314294">
    <property type="component" value="Unassembled WGS sequence"/>
</dbReference>
<feature type="region of interest" description="Disordered" evidence="1">
    <location>
        <begin position="14"/>
        <end position="44"/>
    </location>
</feature>
<evidence type="ECO:0000256" key="1">
    <source>
        <dbReference type="SAM" id="MobiDB-lite"/>
    </source>
</evidence>
<comment type="caution">
    <text evidence="2">The sequence shown here is derived from an EMBL/GenBank/DDBJ whole genome shotgun (WGS) entry which is preliminary data.</text>
</comment>
<proteinExistence type="predicted"/>
<evidence type="ECO:0000313" key="3">
    <source>
        <dbReference type="Proteomes" id="UP000314294"/>
    </source>
</evidence>
<accession>A0A4Z2E8Z5</accession>
<dbReference type="EMBL" id="SRLO01013103">
    <property type="protein sequence ID" value="TNN25235.1"/>
    <property type="molecule type" value="Genomic_DNA"/>
</dbReference>
<name>A0A4Z2E8Z5_9TELE</name>
<feature type="compositionally biased region" description="Polar residues" evidence="1">
    <location>
        <begin position="30"/>
        <end position="44"/>
    </location>
</feature>
<reference evidence="2 3" key="1">
    <citation type="submission" date="2019-03" db="EMBL/GenBank/DDBJ databases">
        <title>First draft genome of Liparis tanakae, snailfish: a comprehensive survey of snailfish specific genes.</title>
        <authorList>
            <person name="Kim W."/>
            <person name="Song I."/>
            <person name="Jeong J.-H."/>
            <person name="Kim D."/>
            <person name="Kim S."/>
            <person name="Ryu S."/>
            <person name="Song J.Y."/>
            <person name="Lee S.K."/>
        </authorList>
    </citation>
    <scope>NUCLEOTIDE SEQUENCE [LARGE SCALE GENOMIC DNA]</scope>
    <source>
        <tissue evidence="2">Muscle</tissue>
    </source>
</reference>
<protein>
    <submittedName>
        <fullName evidence="2">Uncharacterized protein</fullName>
    </submittedName>
</protein>
<gene>
    <name evidence="2" type="ORF">EYF80_064637</name>
</gene>
<sequence>MTAVGCCGLQVLPSRASSHGQESRWRGVNKGQSSQSGSRTQPATLISIMPTSTPLGAAYANEGRVC</sequence>
<dbReference type="AlphaFoldDB" id="A0A4Z2E8Z5"/>
<organism evidence="2 3">
    <name type="scientific">Liparis tanakae</name>
    <name type="common">Tanaka's snailfish</name>
    <dbReference type="NCBI Taxonomy" id="230148"/>
    <lineage>
        <taxon>Eukaryota</taxon>
        <taxon>Metazoa</taxon>
        <taxon>Chordata</taxon>
        <taxon>Craniata</taxon>
        <taxon>Vertebrata</taxon>
        <taxon>Euteleostomi</taxon>
        <taxon>Actinopterygii</taxon>
        <taxon>Neopterygii</taxon>
        <taxon>Teleostei</taxon>
        <taxon>Neoteleostei</taxon>
        <taxon>Acanthomorphata</taxon>
        <taxon>Eupercaria</taxon>
        <taxon>Perciformes</taxon>
        <taxon>Cottioidei</taxon>
        <taxon>Cottales</taxon>
        <taxon>Liparidae</taxon>
        <taxon>Liparis</taxon>
    </lineage>
</organism>